<name>A0ABV7PVM5_9ACTN</name>
<feature type="transmembrane region" description="Helical" evidence="2">
    <location>
        <begin position="72"/>
        <end position="90"/>
    </location>
</feature>
<dbReference type="Proteomes" id="UP001595712">
    <property type="component" value="Unassembled WGS sequence"/>
</dbReference>
<dbReference type="PROSITE" id="PS50234">
    <property type="entry name" value="VWFA"/>
    <property type="match status" value="1"/>
</dbReference>
<keyword evidence="5" id="KW-1185">Reference proteome</keyword>
<accession>A0ABV7PVM5</accession>
<protein>
    <recommendedName>
        <fullName evidence="3">VWFA domain-containing protein</fullName>
    </recommendedName>
</protein>
<evidence type="ECO:0000313" key="5">
    <source>
        <dbReference type="Proteomes" id="UP001595712"/>
    </source>
</evidence>
<evidence type="ECO:0000259" key="3">
    <source>
        <dbReference type="PROSITE" id="PS50234"/>
    </source>
</evidence>
<proteinExistence type="predicted"/>
<dbReference type="Gene3D" id="3.40.50.410">
    <property type="entry name" value="von Willebrand factor, type A domain"/>
    <property type="match status" value="1"/>
</dbReference>
<reference evidence="5" key="1">
    <citation type="journal article" date="2019" name="Int. J. Syst. Evol. Microbiol.">
        <title>The Global Catalogue of Microorganisms (GCM) 10K type strain sequencing project: providing services to taxonomists for standard genome sequencing and annotation.</title>
        <authorList>
            <consortium name="The Broad Institute Genomics Platform"/>
            <consortium name="The Broad Institute Genome Sequencing Center for Infectious Disease"/>
            <person name="Wu L."/>
            <person name="Ma J."/>
        </authorList>
    </citation>
    <scope>NUCLEOTIDE SEQUENCE [LARGE SCALE GENOMIC DNA]</scope>
    <source>
        <strain evidence="5">CGMCC 4.7396</strain>
    </source>
</reference>
<gene>
    <name evidence="4" type="ORF">ACFO8M_03400</name>
</gene>
<organism evidence="4 5">
    <name type="scientific">Glycomyces rhizosphaerae</name>
    <dbReference type="NCBI Taxonomy" id="2054422"/>
    <lineage>
        <taxon>Bacteria</taxon>
        <taxon>Bacillati</taxon>
        <taxon>Actinomycetota</taxon>
        <taxon>Actinomycetes</taxon>
        <taxon>Glycomycetales</taxon>
        <taxon>Glycomycetaceae</taxon>
        <taxon>Glycomyces</taxon>
    </lineage>
</organism>
<comment type="caution">
    <text evidence="4">The sequence shown here is derived from an EMBL/GenBank/DDBJ whole genome shotgun (WGS) entry which is preliminary data.</text>
</comment>
<keyword evidence="2" id="KW-1133">Transmembrane helix</keyword>
<dbReference type="SUPFAM" id="SSF53300">
    <property type="entry name" value="vWA-like"/>
    <property type="match status" value="1"/>
</dbReference>
<evidence type="ECO:0000256" key="1">
    <source>
        <dbReference type="SAM" id="MobiDB-lite"/>
    </source>
</evidence>
<feature type="domain" description="VWFA" evidence="3">
    <location>
        <begin position="497"/>
        <end position="681"/>
    </location>
</feature>
<dbReference type="InterPro" id="IPR036465">
    <property type="entry name" value="vWFA_dom_sf"/>
</dbReference>
<sequence length="686" mass="72553">MPADEPGRTEPDDAPETPGTDSTAPKHKAEPDESAIARAVADALRRAAPAITGIGVLLLCLELLIGAVPPPWRTALIIAGIALAAGSWLWDLLYPSSGKRRSMIAVIVGVSVFFLVLGYVLRPVVHRIHQEWFVDCGDPVELTVLVPVDGAAGFQEAINAFNGENIDENRCRKANVTAYSAPWPQVEQAMAAGWESLGEDGEATGPFESLRDVGPRPHFWIAESQTQVDLAYQRLDDSELNYEVFRTDDAEPIGRTPLVLAVPDALLEAGFNSGAQTTDRALPELIAELGEAHGTQVLRSDPTVATAGLLFLRALYGPDAEPGGVGARMENVLADAASAIGIALSPSDTDLLCDLTRTQGVNPSAAVLTTEAALARYNSGASLGDDCALTENGRSGLVPIYGGHFGALDYQGVHLDWSGDPLAEERAAVAEDLRAWLAGEDDWKPMQMGLRDEHYDGGELYGDNFFDKEFDVEADPISAGELAALQGVYGQNRLPTTVLLAIDHSVTMDEPVAGGRTRFELATDGVATALQYLGANADDQAALWTFPVPGSGSHDEVFGMTSDPGDDVAELLAATETSEGVDMHQTVVDGIAALESAGDAEGASAMVVLTDGDDPDTSDTTVESVRAALAESRASLYLIAVGEASCRSATFTALTADSRVTCLEAEEERITVTFDSLFNQLWSGNA</sequence>
<feature type="region of interest" description="Disordered" evidence="1">
    <location>
        <begin position="1"/>
        <end position="32"/>
    </location>
</feature>
<dbReference type="RefSeq" id="WP_387970481.1">
    <property type="nucleotide sequence ID" value="NZ_JBHRWO010000004.1"/>
</dbReference>
<dbReference type="CDD" id="cd00198">
    <property type="entry name" value="vWFA"/>
    <property type="match status" value="1"/>
</dbReference>
<keyword evidence="2" id="KW-0812">Transmembrane</keyword>
<evidence type="ECO:0000256" key="2">
    <source>
        <dbReference type="SAM" id="Phobius"/>
    </source>
</evidence>
<feature type="transmembrane region" description="Helical" evidence="2">
    <location>
        <begin position="47"/>
        <end position="66"/>
    </location>
</feature>
<feature type="compositionally biased region" description="Basic and acidic residues" evidence="1">
    <location>
        <begin position="1"/>
        <end position="11"/>
    </location>
</feature>
<keyword evidence="2" id="KW-0472">Membrane</keyword>
<evidence type="ECO:0000313" key="4">
    <source>
        <dbReference type="EMBL" id="MFC3491531.1"/>
    </source>
</evidence>
<feature type="transmembrane region" description="Helical" evidence="2">
    <location>
        <begin position="102"/>
        <end position="121"/>
    </location>
</feature>
<dbReference type="EMBL" id="JBHRWO010000004">
    <property type="protein sequence ID" value="MFC3491531.1"/>
    <property type="molecule type" value="Genomic_DNA"/>
</dbReference>
<dbReference type="InterPro" id="IPR002035">
    <property type="entry name" value="VWF_A"/>
</dbReference>